<dbReference type="InterPro" id="IPR050660">
    <property type="entry name" value="NEK_Ser/Thr_kinase"/>
</dbReference>
<dbReference type="Gene3D" id="3.30.200.20">
    <property type="entry name" value="Phosphorylase Kinase, domain 1"/>
    <property type="match status" value="1"/>
</dbReference>
<dbReference type="EC" id="2.7.11.1" evidence="1"/>
<dbReference type="PANTHER" id="PTHR43671">
    <property type="entry name" value="SERINE/THREONINE-PROTEIN KINASE NEK"/>
    <property type="match status" value="1"/>
</dbReference>
<evidence type="ECO:0000256" key="5">
    <source>
        <dbReference type="ARBA" id="ARBA00022840"/>
    </source>
</evidence>
<evidence type="ECO:0000259" key="6">
    <source>
        <dbReference type="PROSITE" id="PS50011"/>
    </source>
</evidence>
<accession>A0A4Z1SNC7</accession>
<dbReference type="GO" id="GO:0004674">
    <property type="term" value="F:protein serine/threonine kinase activity"/>
    <property type="evidence" value="ECO:0007669"/>
    <property type="project" value="UniProtKB-EC"/>
</dbReference>
<proteinExistence type="predicted"/>
<evidence type="ECO:0000256" key="1">
    <source>
        <dbReference type="ARBA" id="ARBA00012513"/>
    </source>
</evidence>
<dbReference type="EMBL" id="VDLU01000004">
    <property type="protein sequence ID" value="TNJ27120.1"/>
    <property type="molecule type" value="Genomic_DNA"/>
</dbReference>
<evidence type="ECO:0000256" key="2">
    <source>
        <dbReference type="ARBA" id="ARBA00022679"/>
    </source>
</evidence>
<dbReference type="GO" id="GO:0005524">
    <property type="term" value="F:ATP binding"/>
    <property type="evidence" value="ECO:0007669"/>
    <property type="project" value="UniProtKB-KW"/>
</dbReference>
<evidence type="ECO:0000256" key="4">
    <source>
        <dbReference type="ARBA" id="ARBA00022777"/>
    </source>
</evidence>
<name>A0A4Z1SNC7_GIAMU</name>
<dbReference type="Pfam" id="PF00069">
    <property type="entry name" value="Pkinase"/>
    <property type="match status" value="1"/>
</dbReference>
<evidence type="ECO:0000256" key="3">
    <source>
        <dbReference type="ARBA" id="ARBA00022741"/>
    </source>
</evidence>
<dbReference type="AlphaFoldDB" id="A0A4Z1SNC7"/>
<keyword evidence="4 7" id="KW-0418">Kinase</keyword>
<reference evidence="7 8" key="1">
    <citation type="submission" date="2019-05" db="EMBL/GenBank/DDBJ databases">
        <title>The compact genome of Giardia muris reveals important steps in the evolution of intestinal protozoan parasites.</title>
        <authorList>
            <person name="Xu F."/>
            <person name="Jimenez-Gonzalez A."/>
            <person name="Einarsson E."/>
            <person name="Astvaldsson A."/>
            <person name="Peirasmaki D."/>
            <person name="Eckmann L."/>
            <person name="Andersson J.O."/>
            <person name="Svard S.G."/>
            <person name="Jerlstrom-Hultqvist J."/>
        </authorList>
    </citation>
    <scope>NUCLEOTIDE SEQUENCE [LARGE SCALE GENOMIC DNA]</scope>
    <source>
        <strain evidence="7 8">Roberts-Thomson</strain>
    </source>
</reference>
<dbReference type="InterPro" id="IPR008271">
    <property type="entry name" value="Ser/Thr_kinase_AS"/>
</dbReference>
<dbReference type="Gene3D" id="1.10.510.10">
    <property type="entry name" value="Transferase(Phosphotransferase) domain 1"/>
    <property type="match status" value="1"/>
</dbReference>
<keyword evidence="3" id="KW-0547">Nucleotide-binding</keyword>
<dbReference type="InterPro" id="IPR000719">
    <property type="entry name" value="Prot_kinase_dom"/>
</dbReference>
<gene>
    <name evidence="7" type="ORF">GMRT_12800</name>
</gene>
<keyword evidence="5" id="KW-0067">ATP-binding</keyword>
<dbReference type="PROSITE" id="PS00108">
    <property type="entry name" value="PROTEIN_KINASE_ST"/>
    <property type="match status" value="1"/>
</dbReference>
<evidence type="ECO:0000313" key="8">
    <source>
        <dbReference type="Proteomes" id="UP000315496"/>
    </source>
</evidence>
<dbReference type="Proteomes" id="UP000315496">
    <property type="component" value="Chromosome 4"/>
</dbReference>
<sequence>MLGSVLADRYEVLGVLGKGALYVVYRARPLVEHREVAVKRASLGRYTSESSRGALADVIVMQALRSPWIIESSAAYLHQTSRILTVEVPIYQFTLTEVRTLYLRQHGSISARVWLRVAHAILNALVYLHNLSRSAGRFRRPQFLDLVVDLTSIDVVRGKEIWDQLQGVKQLCHGDIKPTNVMVNLQEDLLSFQSIVLIDFTSCSLGDSRAYSPAYSLPGRDRRPPIPMDDIWGLRCTLSELATGKPDASIAEVLERLHPQGREEQQTIASIMGCIHRLVRKATDGSHDGTEAAASLLRFF</sequence>
<protein>
    <recommendedName>
        <fullName evidence="1">non-specific serine/threonine protein kinase</fullName>
        <ecNumber evidence="1">2.7.11.1</ecNumber>
    </recommendedName>
</protein>
<dbReference type="SMART" id="SM00220">
    <property type="entry name" value="S_TKc"/>
    <property type="match status" value="1"/>
</dbReference>
<evidence type="ECO:0000313" key="7">
    <source>
        <dbReference type="EMBL" id="TNJ27120.1"/>
    </source>
</evidence>
<dbReference type="PROSITE" id="PS50011">
    <property type="entry name" value="PROTEIN_KINASE_DOM"/>
    <property type="match status" value="1"/>
</dbReference>
<dbReference type="InterPro" id="IPR011009">
    <property type="entry name" value="Kinase-like_dom_sf"/>
</dbReference>
<comment type="caution">
    <text evidence="7">The sequence shown here is derived from an EMBL/GenBank/DDBJ whole genome shotgun (WGS) entry which is preliminary data.</text>
</comment>
<keyword evidence="8" id="KW-1185">Reference proteome</keyword>
<keyword evidence="2" id="KW-0808">Transferase</keyword>
<dbReference type="OrthoDB" id="5979581at2759"/>
<feature type="domain" description="Protein kinase" evidence="6">
    <location>
        <begin position="10"/>
        <end position="300"/>
    </location>
</feature>
<dbReference type="VEuPathDB" id="GiardiaDB:GMRT_12800"/>
<dbReference type="SUPFAM" id="SSF56112">
    <property type="entry name" value="Protein kinase-like (PK-like)"/>
    <property type="match status" value="1"/>
</dbReference>
<organism evidence="7 8">
    <name type="scientific">Giardia muris</name>
    <dbReference type="NCBI Taxonomy" id="5742"/>
    <lineage>
        <taxon>Eukaryota</taxon>
        <taxon>Metamonada</taxon>
        <taxon>Diplomonadida</taxon>
        <taxon>Hexamitidae</taxon>
        <taxon>Giardiinae</taxon>
        <taxon>Giardia</taxon>
    </lineage>
</organism>
<dbReference type="PANTHER" id="PTHR43671:SF13">
    <property type="entry name" value="SERINE_THREONINE-PROTEIN KINASE NEK2"/>
    <property type="match status" value="1"/>
</dbReference>